<evidence type="ECO:0000256" key="2">
    <source>
        <dbReference type="ARBA" id="ARBA00022826"/>
    </source>
</evidence>
<dbReference type="GO" id="GO:0005267">
    <property type="term" value="F:potassium channel activity"/>
    <property type="evidence" value="ECO:0007669"/>
    <property type="project" value="UniProtKB-KW"/>
</dbReference>
<keyword evidence="3" id="KW-0406">Ion transport</keyword>
<feature type="domain" description="KHA" evidence="6">
    <location>
        <begin position="175"/>
        <end position="255"/>
    </location>
</feature>
<dbReference type="InterPro" id="IPR045319">
    <property type="entry name" value="KAT/AKT"/>
</dbReference>
<proteinExistence type="predicted"/>
<evidence type="ECO:0000256" key="1">
    <source>
        <dbReference type="ARBA" id="ARBA00022538"/>
    </source>
</evidence>
<dbReference type="AlphaFoldDB" id="A0ABD1GVG4"/>
<evidence type="ECO:0000256" key="4">
    <source>
        <dbReference type="ARBA" id="ARBA00022958"/>
    </source>
</evidence>
<evidence type="ECO:0000313" key="8">
    <source>
        <dbReference type="Proteomes" id="UP001567538"/>
    </source>
</evidence>
<dbReference type="PANTHER" id="PTHR45743">
    <property type="entry name" value="POTASSIUM CHANNEL AKT1"/>
    <property type="match status" value="1"/>
</dbReference>
<dbReference type="GO" id="GO:0034702">
    <property type="term" value="C:monoatomic ion channel complex"/>
    <property type="evidence" value="ECO:0007669"/>
    <property type="project" value="UniProtKB-KW"/>
</dbReference>
<dbReference type="EMBL" id="JBEAFC010000007">
    <property type="protein sequence ID" value="KAL1547760.1"/>
    <property type="molecule type" value="Genomic_DNA"/>
</dbReference>
<organism evidence="7 8">
    <name type="scientific">Salvia divinorum</name>
    <name type="common">Maria pastora</name>
    <name type="synonym">Diviner's sage</name>
    <dbReference type="NCBI Taxonomy" id="28513"/>
    <lineage>
        <taxon>Eukaryota</taxon>
        <taxon>Viridiplantae</taxon>
        <taxon>Streptophyta</taxon>
        <taxon>Embryophyta</taxon>
        <taxon>Tracheophyta</taxon>
        <taxon>Spermatophyta</taxon>
        <taxon>Magnoliopsida</taxon>
        <taxon>eudicotyledons</taxon>
        <taxon>Gunneridae</taxon>
        <taxon>Pentapetalae</taxon>
        <taxon>asterids</taxon>
        <taxon>lamiids</taxon>
        <taxon>Lamiales</taxon>
        <taxon>Lamiaceae</taxon>
        <taxon>Nepetoideae</taxon>
        <taxon>Mentheae</taxon>
        <taxon>Salviinae</taxon>
        <taxon>Salvia</taxon>
        <taxon>Salvia subgen. Calosphace</taxon>
    </lineage>
</organism>
<keyword evidence="8" id="KW-1185">Reference proteome</keyword>
<dbReference type="PROSITE" id="PS51490">
    <property type="entry name" value="KHA"/>
    <property type="match status" value="4"/>
</dbReference>
<sequence>MAAAAAAAAGALAAVRANNAKGPCDNYYKSFWDDVPCNPAWMTSAMVYEPIDWITITCLEKGDDMRKQVVLPRSFEELKQIGVTTYGAPFVKSIERDEESVVRVTITCLEKADVAGELLVLPQTLEELKEVGVKAYGAPFVRVLSEEGYEINDIRVVRDGDQIVFARQAEESIVRVTATCLEKGDAAGKLLVIPRSLEKLKEVGVKIYGAPFVRVLSEEGNEIDDIQMVRNWDRIVFASHKLADESIVRVTITCLEKDDDAEKFLQLPRSLEELKGVGLKIYGAPFVRVLSEEGNEINDIRVVRDGDRIVFASQKRAEDSTVHVLYRCWEKGDDEGKLLLLPSSIQELKGVGVKRYGAPFVRVLNQQGIEINDIRVLRYGERIVFASPKDSRVTITCPEKGDVVGKLMVLPHSFEELKWVGVKIYGVSFVRVLSKKGNEINDINMVRDNDRILFATYKGDEESNAQKWVEESNEPVKITCLSILSEIWHSMIQTYRFILFRK</sequence>
<gene>
    <name evidence="7" type="primary">AKT1</name>
    <name evidence="7" type="ORF">AAHA92_16077</name>
</gene>
<evidence type="ECO:0000256" key="3">
    <source>
        <dbReference type="ARBA" id="ARBA00022882"/>
    </source>
</evidence>
<dbReference type="Pfam" id="PF11834">
    <property type="entry name" value="KHA"/>
    <property type="match status" value="5"/>
</dbReference>
<keyword evidence="1" id="KW-0633">Potassium transport</keyword>
<evidence type="ECO:0000313" key="7">
    <source>
        <dbReference type="EMBL" id="KAL1547760.1"/>
    </source>
</evidence>
<keyword evidence="7" id="KW-0418">Kinase</keyword>
<keyword evidence="5" id="KW-0407">Ion channel</keyword>
<feature type="domain" description="KHA" evidence="6">
    <location>
        <begin position="103"/>
        <end position="183"/>
    </location>
</feature>
<dbReference type="InterPro" id="IPR021789">
    <property type="entry name" value="KHA_dom"/>
</dbReference>
<dbReference type="SUPFAM" id="SSF82171">
    <property type="entry name" value="DPP6 N-terminal domain-like"/>
    <property type="match status" value="1"/>
</dbReference>
<evidence type="ECO:0000256" key="5">
    <source>
        <dbReference type="ARBA" id="ARBA00023303"/>
    </source>
</evidence>
<keyword evidence="2" id="KW-0631">Potassium channel</keyword>
<feature type="domain" description="KHA" evidence="6">
    <location>
        <begin position="392"/>
        <end position="472"/>
    </location>
</feature>
<keyword evidence="7" id="KW-0808">Transferase</keyword>
<keyword evidence="3" id="KW-0851">Voltage-gated channel</keyword>
<dbReference type="PANTHER" id="PTHR45743:SF2">
    <property type="entry name" value="POTASSIUM CHANNEL AKT1"/>
    <property type="match status" value="1"/>
</dbReference>
<dbReference type="Proteomes" id="UP001567538">
    <property type="component" value="Unassembled WGS sequence"/>
</dbReference>
<dbReference type="GO" id="GO:0016301">
    <property type="term" value="F:kinase activity"/>
    <property type="evidence" value="ECO:0007669"/>
    <property type="project" value="UniProtKB-KW"/>
</dbReference>
<feature type="domain" description="KHA" evidence="6">
    <location>
        <begin position="249"/>
        <end position="329"/>
    </location>
</feature>
<comment type="caution">
    <text evidence="7">The sequence shown here is derived from an EMBL/GenBank/DDBJ whole genome shotgun (WGS) entry which is preliminary data.</text>
</comment>
<name>A0ABD1GVG4_SALDI</name>
<keyword evidence="3" id="KW-0813">Transport</keyword>
<accession>A0ABD1GVG4</accession>
<protein>
    <submittedName>
        <fullName evidence="7">RAC-alpha serine/threonine-protein kinase, variant 2</fullName>
    </submittedName>
</protein>
<reference evidence="7 8" key="1">
    <citation type="submission" date="2024-06" db="EMBL/GenBank/DDBJ databases">
        <title>A chromosome level genome sequence of Diviner's sage (Salvia divinorum).</title>
        <authorList>
            <person name="Ford S.A."/>
            <person name="Ro D.-K."/>
            <person name="Ness R.W."/>
            <person name="Phillips M.A."/>
        </authorList>
    </citation>
    <scope>NUCLEOTIDE SEQUENCE [LARGE SCALE GENOMIC DNA]</scope>
    <source>
        <strain evidence="7">SAF-2024a</strain>
        <tissue evidence="7">Leaf</tissue>
    </source>
</reference>
<evidence type="ECO:0000259" key="6">
    <source>
        <dbReference type="PROSITE" id="PS51490"/>
    </source>
</evidence>
<keyword evidence="4" id="KW-0630">Potassium</keyword>